<gene>
    <name evidence="2" type="ORF">SAMN05444342_3932</name>
    <name evidence="1" type="ORF">ZOD2009_01160</name>
</gene>
<dbReference type="PATRIC" id="fig|797209.4.peg.212"/>
<reference evidence="2" key="3">
    <citation type="submission" date="2016-11" db="EMBL/GenBank/DDBJ databases">
        <authorList>
            <person name="Jaros S."/>
            <person name="Januszkiewicz K."/>
            <person name="Wedrychowicz H."/>
        </authorList>
    </citation>
    <scope>NUCLEOTIDE SEQUENCE [LARGE SCALE GENOMIC DNA]</scope>
    <source>
        <strain evidence="2">DX253</strain>
    </source>
</reference>
<accession>E7QMR4</accession>
<reference evidence="4" key="2">
    <citation type="submission" date="2016-11" db="EMBL/GenBank/DDBJ databases">
        <authorList>
            <person name="Varghese N."/>
            <person name="Submissions S."/>
        </authorList>
    </citation>
    <scope>NUCLEOTIDE SEQUENCE [LARGE SCALE GENOMIC DNA]</scope>
    <source>
        <strain evidence="4">DX253</strain>
    </source>
</reference>
<evidence type="ECO:0000313" key="1">
    <source>
        <dbReference type="EMBL" id="EFW93709.1"/>
    </source>
</evidence>
<dbReference type="EMBL" id="FRAN01000007">
    <property type="protein sequence ID" value="SHL48564.1"/>
    <property type="molecule type" value="Genomic_DNA"/>
</dbReference>
<evidence type="ECO:0000313" key="3">
    <source>
        <dbReference type="Proteomes" id="UP000003751"/>
    </source>
</evidence>
<proteinExistence type="predicted"/>
<reference evidence="1 3" key="1">
    <citation type="journal article" date="2014" name="ISME J.">
        <title>Trehalose/2-sulfotrehalose biosynthesis and glycine-betaine uptake are widely spread mechanisms for osmoadaptation in the Halobacteriales.</title>
        <authorList>
            <person name="Youssef N.H."/>
            <person name="Savage-Ashlock K.N."/>
            <person name="McCully A.L."/>
            <person name="Luedtke B."/>
            <person name="Shaw E.I."/>
            <person name="Hoff W.D."/>
            <person name="Elshahed M.S."/>
        </authorList>
    </citation>
    <scope>NUCLEOTIDE SEQUENCE [LARGE SCALE GENOMIC DNA]</scope>
    <source>
        <strain evidence="1 3">DX253</strain>
    </source>
</reference>
<dbReference type="SUPFAM" id="SSF47240">
    <property type="entry name" value="Ferritin-like"/>
    <property type="match status" value="1"/>
</dbReference>
<dbReference type="InterPro" id="IPR012347">
    <property type="entry name" value="Ferritin-like"/>
</dbReference>
<evidence type="ECO:0000313" key="2">
    <source>
        <dbReference type="EMBL" id="SHL48564.1"/>
    </source>
</evidence>
<dbReference type="eggNOG" id="arCOG04687">
    <property type="taxonomic scope" value="Archaea"/>
</dbReference>
<dbReference type="AlphaFoldDB" id="E7QMR4"/>
<evidence type="ECO:0008006" key="5">
    <source>
        <dbReference type="Google" id="ProtNLM"/>
    </source>
</evidence>
<dbReference type="OrthoDB" id="188002at2157"/>
<sequence>MNSEEFLEVVRKENETALSRLGSSKSLYAATNGEMDADEVFRAAADSEHAAARTFEGWADDEDDTDASELFAGIADVENDHYERVSGKVDDHDVGDVPALHEYLRGLDDTTARLGGFVGRTLASEKSKKQMTGFFTGQADPMTAQLFRDLKGDLGDQLDDTLALLGERCDSDEDWETAKEAAEGAITAAYEEYTDSLESMGVNPKPVC</sequence>
<dbReference type="Proteomes" id="UP000003751">
    <property type="component" value="Unassembled WGS sequence"/>
</dbReference>
<name>E7QMR4_HALPU</name>
<evidence type="ECO:0000313" key="4">
    <source>
        <dbReference type="Proteomes" id="UP000184203"/>
    </source>
</evidence>
<dbReference type="RefSeq" id="WP_007976223.1">
    <property type="nucleotide sequence ID" value="NZ_AEMG01000002.1"/>
</dbReference>
<dbReference type="Proteomes" id="UP000184203">
    <property type="component" value="Unassembled WGS sequence"/>
</dbReference>
<dbReference type="EMBL" id="AEMG01000002">
    <property type="protein sequence ID" value="EFW93709.1"/>
    <property type="molecule type" value="Genomic_DNA"/>
</dbReference>
<protein>
    <recommendedName>
        <fullName evidence="5">Rubrerythrin</fullName>
    </recommendedName>
</protein>
<dbReference type="Gene3D" id="1.20.1260.10">
    <property type="match status" value="1"/>
</dbReference>
<keyword evidence="4" id="KW-1185">Reference proteome</keyword>
<organism evidence="1 3">
    <name type="scientific">Haladaptatus paucihalophilus DX253</name>
    <dbReference type="NCBI Taxonomy" id="797209"/>
    <lineage>
        <taxon>Archaea</taxon>
        <taxon>Methanobacteriati</taxon>
        <taxon>Methanobacteriota</taxon>
        <taxon>Stenosarchaea group</taxon>
        <taxon>Halobacteria</taxon>
        <taxon>Halobacteriales</taxon>
        <taxon>Haladaptataceae</taxon>
        <taxon>Haladaptatus</taxon>
    </lineage>
</organism>
<dbReference type="InterPro" id="IPR009078">
    <property type="entry name" value="Ferritin-like_SF"/>
</dbReference>